<evidence type="ECO:0000313" key="15">
    <source>
        <dbReference type="Proteomes" id="UP000007879"/>
    </source>
</evidence>
<evidence type="ECO:0000256" key="2">
    <source>
        <dbReference type="ARBA" id="ARBA00022679"/>
    </source>
</evidence>
<dbReference type="FunFam" id="3.10.110.10:FF:000041">
    <property type="entry name" value="Ubiquitin-conjugating enzyme E2 T"/>
    <property type="match status" value="1"/>
</dbReference>
<dbReference type="KEGG" id="aqu:100634265"/>
<reference evidence="14" key="2">
    <citation type="submission" date="2017-05" db="UniProtKB">
        <authorList>
            <consortium name="EnsemblMetazoa"/>
        </authorList>
    </citation>
    <scope>IDENTIFICATION</scope>
</reference>
<evidence type="ECO:0000256" key="12">
    <source>
        <dbReference type="SAM" id="MobiDB-lite"/>
    </source>
</evidence>
<keyword evidence="15" id="KW-1185">Reference proteome</keyword>
<dbReference type="PANTHER" id="PTHR24067">
    <property type="entry name" value="UBIQUITIN-CONJUGATING ENZYME E2"/>
    <property type="match status" value="1"/>
</dbReference>
<dbReference type="EnsemblMetazoa" id="XM_003384546.3">
    <property type="protein sequence ID" value="XP_003384594.1"/>
    <property type="gene ID" value="LOC100634265"/>
</dbReference>
<evidence type="ECO:0000256" key="10">
    <source>
        <dbReference type="PROSITE-ProRule" id="PRU10133"/>
    </source>
</evidence>
<dbReference type="EC" id="2.3.2.23" evidence="1"/>
<evidence type="ECO:0000259" key="13">
    <source>
        <dbReference type="PROSITE" id="PS50127"/>
    </source>
</evidence>
<keyword evidence="3 11" id="KW-0547">Nucleotide-binding</keyword>
<sequence length="186" mass="21210">MNKARLKKELQMLTKDPPHGVACWPKDDQLNEWEATLVGGADTPYKGGMFKLKIELPERYPFEPPHILFQTKIYHPNIDDMGRICLDILKMPPQGSWKPAQNMSSVLASIQLLLSEPNPDDGLMASISKEYKFDRLKFLETARQWVLKYATEDVVERDKGKGGKKRKAEEDDNETSASKTAKFDDV</sequence>
<evidence type="ECO:0000256" key="6">
    <source>
        <dbReference type="ARBA" id="ARBA00072440"/>
    </source>
</evidence>
<feature type="domain" description="UBC core" evidence="13">
    <location>
        <begin position="1"/>
        <end position="151"/>
    </location>
</feature>
<dbReference type="InParanoid" id="A0A1X7VEF8"/>
<gene>
    <name evidence="14" type="primary">100634265</name>
</gene>
<keyword evidence="2" id="KW-0808">Transferase</keyword>
<evidence type="ECO:0000256" key="1">
    <source>
        <dbReference type="ARBA" id="ARBA00012486"/>
    </source>
</evidence>
<dbReference type="PROSITE" id="PS50127">
    <property type="entry name" value="UBC_2"/>
    <property type="match status" value="1"/>
</dbReference>
<organism evidence="14">
    <name type="scientific">Amphimedon queenslandica</name>
    <name type="common">Sponge</name>
    <dbReference type="NCBI Taxonomy" id="400682"/>
    <lineage>
        <taxon>Eukaryota</taxon>
        <taxon>Metazoa</taxon>
        <taxon>Porifera</taxon>
        <taxon>Demospongiae</taxon>
        <taxon>Heteroscleromorpha</taxon>
        <taxon>Haplosclerida</taxon>
        <taxon>Niphatidae</taxon>
        <taxon>Amphimedon</taxon>
    </lineage>
</organism>
<dbReference type="Proteomes" id="UP000007879">
    <property type="component" value="Unassembled WGS sequence"/>
</dbReference>
<comment type="similarity">
    <text evidence="11">Belongs to the ubiquitin-conjugating enzyme family.</text>
</comment>
<dbReference type="InterPro" id="IPR016135">
    <property type="entry name" value="UBQ-conjugating_enzyme/RWD"/>
</dbReference>
<dbReference type="InterPro" id="IPR000608">
    <property type="entry name" value="UBC"/>
</dbReference>
<dbReference type="GO" id="GO:0005524">
    <property type="term" value="F:ATP binding"/>
    <property type="evidence" value="ECO:0007669"/>
    <property type="project" value="UniProtKB-UniRule"/>
</dbReference>
<evidence type="ECO:0000256" key="9">
    <source>
        <dbReference type="ARBA" id="ARBA00082133"/>
    </source>
</evidence>
<evidence type="ECO:0000313" key="14">
    <source>
        <dbReference type="EnsemblMetazoa" id="Aqu2.1.38411_001"/>
    </source>
</evidence>
<accession>A0A1X7VEF8</accession>
<feature type="region of interest" description="Disordered" evidence="12">
    <location>
        <begin position="155"/>
        <end position="186"/>
    </location>
</feature>
<dbReference type="OrthoDB" id="9978460at2759"/>
<keyword evidence="4 11" id="KW-0833">Ubl conjugation pathway</keyword>
<evidence type="ECO:0000256" key="8">
    <source>
        <dbReference type="ARBA" id="ARBA00077509"/>
    </source>
</evidence>
<dbReference type="SMART" id="SM00212">
    <property type="entry name" value="UBCc"/>
    <property type="match status" value="1"/>
</dbReference>
<evidence type="ECO:0000256" key="3">
    <source>
        <dbReference type="ARBA" id="ARBA00022741"/>
    </source>
</evidence>
<protein>
    <recommendedName>
        <fullName evidence="6">Ubiquitin-conjugating enzyme E2 T</fullName>
        <ecNumber evidence="1">2.3.2.23</ecNumber>
    </recommendedName>
    <alternativeName>
        <fullName evidence="7">E2 ubiquitin-conjugating enzyme T</fullName>
    </alternativeName>
    <alternativeName>
        <fullName evidence="9">Ubiquitin carrier protein T</fullName>
    </alternativeName>
    <alternativeName>
        <fullName evidence="8">Ubiquitin-protein ligase T</fullName>
    </alternativeName>
</protein>
<evidence type="ECO:0000256" key="7">
    <source>
        <dbReference type="ARBA" id="ARBA00076317"/>
    </source>
</evidence>
<dbReference type="InterPro" id="IPR023313">
    <property type="entry name" value="UBQ-conjugating_AS"/>
</dbReference>
<dbReference type="SUPFAM" id="SSF54495">
    <property type="entry name" value="UBC-like"/>
    <property type="match status" value="1"/>
</dbReference>
<dbReference type="CDD" id="cd23805">
    <property type="entry name" value="UBCc_UBE2T"/>
    <property type="match status" value="1"/>
</dbReference>
<dbReference type="InterPro" id="IPR050113">
    <property type="entry name" value="Ub_conjugating_enzyme"/>
</dbReference>
<dbReference type="EnsemblMetazoa" id="Aqu2.1.38411_001">
    <property type="protein sequence ID" value="Aqu2.1.38411_001"/>
    <property type="gene ID" value="Aqu2.1.38411"/>
</dbReference>
<dbReference type="AlphaFoldDB" id="A0A1X7VEF8"/>
<keyword evidence="5 11" id="KW-0067">ATP-binding</keyword>
<evidence type="ECO:0000256" key="11">
    <source>
        <dbReference type="RuleBase" id="RU362109"/>
    </source>
</evidence>
<evidence type="ECO:0000256" key="4">
    <source>
        <dbReference type="ARBA" id="ARBA00022786"/>
    </source>
</evidence>
<dbReference type="eggNOG" id="KOG0417">
    <property type="taxonomic scope" value="Eukaryota"/>
</dbReference>
<dbReference type="Pfam" id="PF00179">
    <property type="entry name" value="UQ_con"/>
    <property type="match status" value="1"/>
</dbReference>
<dbReference type="GO" id="GO:0061631">
    <property type="term" value="F:ubiquitin conjugating enzyme activity"/>
    <property type="evidence" value="ECO:0007669"/>
    <property type="project" value="UniProtKB-EC"/>
</dbReference>
<feature type="active site" description="Glycyl thioester intermediate" evidence="10">
    <location>
        <position position="85"/>
    </location>
</feature>
<reference evidence="15" key="1">
    <citation type="journal article" date="2010" name="Nature">
        <title>The Amphimedon queenslandica genome and the evolution of animal complexity.</title>
        <authorList>
            <person name="Srivastava M."/>
            <person name="Simakov O."/>
            <person name="Chapman J."/>
            <person name="Fahey B."/>
            <person name="Gauthier M.E."/>
            <person name="Mitros T."/>
            <person name="Richards G.S."/>
            <person name="Conaco C."/>
            <person name="Dacre M."/>
            <person name="Hellsten U."/>
            <person name="Larroux C."/>
            <person name="Putnam N.H."/>
            <person name="Stanke M."/>
            <person name="Adamska M."/>
            <person name="Darling A."/>
            <person name="Degnan S.M."/>
            <person name="Oakley T.H."/>
            <person name="Plachetzki D.C."/>
            <person name="Zhai Y."/>
            <person name="Adamski M."/>
            <person name="Calcino A."/>
            <person name="Cummins S.F."/>
            <person name="Goodstein D.M."/>
            <person name="Harris C."/>
            <person name="Jackson D.J."/>
            <person name="Leys S.P."/>
            <person name="Shu S."/>
            <person name="Woodcroft B.J."/>
            <person name="Vervoort M."/>
            <person name="Kosik K.S."/>
            <person name="Manning G."/>
            <person name="Degnan B.M."/>
            <person name="Rokhsar D.S."/>
        </authorList>
    </citation>
    <scope>NUCLEOTIDE SEQUENCE [LARGE SCALE GENOMIC DNA]</scope>
</reference>
<proteinExistence type="inferred from homology"/>
<dbReference type="PROSITE" id="PS00183">
    <property type="entry name" value="UBC_1"/>
    <property type="match status" value="1"/>
</dbReference>
<dbReference type="Gene3D" id="3.10.110.10">
    <property type="entry name" value="Ubiquitin Conjugating Enzyme"/>
    <property type="match status" value="1"/>
</dbReference>
<name>A0A1X7VEF8_AMPQE</name>
<evidence type="ECO:0000256" key="5">
    <source>
        <dbReference type="ARBA" id="ARBA00022840"/>
    </source>
</evidence>
<dbReference type="STRING" id="400682.A0A1X7VEF8"/>